<dbReference type="Pfam" id="PF00583">
    <property type="entry name" value="Acetyltransf_1"/>
    <property type="match status" value="1"/>
</dbReference>
<dbReference type="GO" id="GO:0005737">
    <property type="term" value="C:cytoplasm"/>
    <property type="evidence" value="ECO:0007669"/>
    <property type="project" value="TreeGrafter"/>
</dbReference>
<evidence type="ECO:0000313" key="4">
    <source>
        <dbReference type="EMBL" id="TWD87928.1"/>
    </source>
</evidence>
<dbReference type="EMBL" id="VIVN01000031">
    <property type="protein sequence ID" value="TWD87928.1"/>
    <property type="molecule type" value="Genomic_DNA"/>
</dbReference>
<accession>A0A561CA77</accession>
<dbReference type="CDD" id="cd04301">
    <property type="entry name" value="NAT_SF"/>
    <property type="match status" value="1"/>
</dbReference>
<evidence type="ECO:0000259" key="3">
    <source>
        <dbReference type="PROSITE" id="PS51186"/>
    </source>
</evidence>
<feature type="domain" description="N-acetyltransferase" evidence="3">
    <location>
        <begin position="1"/>
        <end position="151"/>
    </location>
</feature>
<organism evidence="4 5">
    <name type="scientific">Neobacillus bataviensis</name>
    <dbReference type="NCBI Taxonomy" id="220685"/>
    <lineage>
        <taxon>Bacteria</taxon>
        <taxon>Bacillati</taxon>
        <taxon>Bacillota</taxon>
        <taxon>Bacilli</taxon>
        <taxon>Bacillales</taxon>
        <taxon>Bacillaceae</taxon>
        <taxon>Neobacillus</taxon>
    </lineage>
</organism>
<keyword evidence="2" id="KW-0012">Acyltransferase</keyword>
<proteinExistence type="predicted"/>
<evidence type="ECO:0000313" key="5">
    <source>
        <dbReference type="Proteomes" id="UP000319671"/>
    </source>
</evidence>
<protein>
    <submittedName>
        <fullName evidence="4">N-acetylglutamate synthase</fullName>
    </submittedName>
</protein>
<gene>
    <name evidence="4" type="ORF">FB550_1314</name>
</gene>
<evidence type="ECO:0000256" key="1">
    <source>
        <dbReference type="ARBA" id="ARBA00022679"/>
    </source>
</evidence>
<dbReference type="InterPro" id="IPR016181">
    <property type="entry name" value="Acyl_CoA_acyltransferase"/>
</dbReference>
<dbReference type="GO" id="GO:0008080">
    <property type="term" value="F:N-acetyltransferase activity"/>
    <property type="evidence" value="ECO:0007669"/>
    <property type="project" value="InterPro"/>
</dbReference>
<keyword evidence="5" id="KW-1185">Reference proteome</keyword>
<evidence type="ECO:0000256" key="2">
    <source>
        <dbReference type="ARBA" id="ARBA00023315"/>
    </source>
</evidence>
<name>A0A561CA77_9BACI</name>
<dbReference type="NCBIfam" id="NF005840">
    <property type="entry name" value="PRK07757.1"/>
    <property type="match status" value="1"/>
</dbReference>
<dbReference type="Gene3D" id="3.40.630.30">
    <property type="match status" value="1"/>
</dbReference>
<sequence length="151" mass="17090">MDIYHAVTSDVKDIYDLIQIYAEKGIVLPRTYLSLYQHLQCLYVMKQDNNILGVAGLHVLGPDLAEIQSLVVSPDYAGKGIGRSLVKRIISDAPKLGISRVMSFTYETEFFKKCGFKIVEKETLPEKVWVDCMNCPKFNCCDEVAMIRYVG</sequence>
<dbReference type="PANTHER" id="PTHR43626">
    <property type="entry name" value="ACYL-COA N-ACYLTRANSFERASE"/>
    <property type="match status" value="1"/>
</dbReference>
<keyword evidence="1" id="KW-0808">Transferase</keyword>
<reference evidence="4 5" key="1">
    <citation type="submission" date="2019-06" db="EMBL/GenBank/DDBJ databases">
        <title>Sorghum-associated microbial communities from plants grown in Nebraska, USA.</title>
        <authorList>
            <person name="Schachtman D."/>
        </authorList>
    </citation>
    <scope>NUCLEOTIDE SEQUENCE [LARGE SCALE GENOMIC DNA]</scope>
    <source>
        <strain evidence="4 5">2482</strain>
    </source>
</reference>
<dbReference type="SUPFAM" id="SSF55729">
    <property type="entry name" value="Acyl-CoA N-acyltransferases (Nat)"/>
    <property type="match status" value="1"/>
</dbReference>
<dbReference type="Proteomes" id="UP000319671">
    <property type="component" value="Unassembled WGS sequence"/>
</dbReference>
<dbReference type="InterPro" id="IPR045039">
    <property type="entry name" value="NSI-like"/>
</dbReference>
<comment type="caution">
    <text evidence="4">The sequence shown here is derived from an EMBL/GenBank/DDBJ whole genome shotgun (WGS) entry which is preliminary data.</text>
</comment>
<dbReference type="PANTHER" id="PTHR43626:SF4">
    <property type="entry name" value="GCN5-RELATED N-ACETYLTRANSFERASE 2, CHLOROPLASTIC"/>
    <property type="match status" value="1"/>
</dbReference>
<dbReference type="RefSeq" id="WP_144568787.1">
    <property type="nucleotide sequence ID" value="NZ_VIVN01000031.1"/>
</dbReference>
<dbReference type="PROSITE" id="PS51186">
    <property type="entry name" value="GNAT"/>
    <property type="match status" value="1"/>
</dbReference>
<dbReference type="AlphaFoldDB" id="A0A561CA77"/>
<dbReference type="InterPro" id="IPR000182">
    <property type="entry name" value="GNAT_dom"/>
</dbReference>